<feature type="compositionally biased region" description="Basic and acidic residues" evidence="17">
    <location>
        <begin position="1072"/>
        <end position="1086"/>
    </location>
</feature>
<keyword evidence="9 16" id="KW-0156">Chromatin regulator</keyword>
<dbReference type="Pfam" id="PF00856">
    <property type="entry name" value="SET"/>
    <property type="match status" value="1"/>
</dbReference>
<dbReference type="InterPro" id="IPR017111">
    <property type="entry name" value="Set1_fungi"/>
</dbReference>
<gene>
    <name evidence="20" type="primary">SET1</name>
    <name evidence="20" type="ORF">E4U43_008012</name>
</gene>
<feature type="compositionally biased region" description="Basic and acidic residues" evidence="17">
    <location>
        <begin position="559"/>
        <end position="613"/>
    </location>
</feature>
<feature type="compositionally biased region" description="Polar residues" evidence="17">
    <location>
        <begin position="57"/>
        <end position="78"/>
    </location>
</feature>
<dbReference type="InterPro" id="IPR024657">
    <property type="entry name" value="COMPASS_Set1_N-SET"/>
</dbReference>
<feature type="compositionally biased region" description="Polar residues" evidence="17">
    <location>
        <begin position="112"/>
        <end position="129"/>
    </location>
</feature>
<dbReference type="PROSITE" id="PS50868">
    <property type="entry name" value="POST_SET"/>
    <property type="match status" value="1"/>
</dbReference>
<dbReference type="Gene3D" id="3.30.70.330">
    <property type="match status" value="1"/>
</dbReference>
<dbReference type="PROSITE" id="PS51572">
    <property type="entry name" value="SAM_MT43_1"/>
    <property type="match status" value="1"/>
</dbReference>
<dbReference type="GO" id="GO:0032259">
    <property type="term" value="P:methylation"/>
    <property type="evidence" value="ECO:0007669"/>
    <property type="project" value="UniProtKB-KW"/>
</dbReference>
<organism evidence="20 21">
    <name type="scientific">Claviceps pusilla</name>
    <dbReference type="NCBI Taxonomy" id="123648"/>
    <lineage>
        <taxon>Eukaryota</taxon>
        <taxon>Fungi</taxon>
        <taxon>Dikarya</taxon>
        <taxon>Ascomycota</taxon>
        <taxon>Pezizomycotina</taxon>
        <taxon>Sordariomycetes</taxon>
        <taxon>Hypocreomycetidae</taxon>
        <taxon>Hypocreales</taxon>
        <taxon>Clavicipitaceae</taxon>
        <taxon>Claviceps</taxon>
    </lineage>
</organism>
<keyword evidence="10 16" id="KW-0539">Nucleus</keyword>
<comment type="catalytic activity">
    <reaction evidence="13 16">
        <text>L-lysyl(4)-[histone H3] + 3 S-adenosyl-L-methionine = N(6),N(6),N(6)-trimethyl-L-lysyl(4)-[histone H3] + 3 S-adenosyl-L-homocysteine + 3 H(+)</text>
        <dbReference type="Rhea" id="RHEA:60260"/>
        <dbReference type="Rhea" id="RHEA-COMP:15537"/>
        <dbReference type="Rhea" id="RHEA-COMP:15547"/>
        <dbReference type="ChEBI" id="CHEBI:15378"/>
        <dbReference type="ChEBI" id="CHEBI:29969"/>
        <dbReference type="ChEBI" id="CHEBI:57856"/>
        <dbReference type="ChEBI" id="CHEBI:59789"/>
        <dbReference type="ChEBI" id="CHEBI:61961"/>
        <dbReference type="EC" id="2.1.1.354"/>
    </reaction>
</comment>
<comment type="subcellular location">
    <subcellularLocation>
        <location evidence="2">Chromosome</location>
    </subcellularLocation>
    <subcellularLocation>
        <location evidence="1 16">Nucleus</location>
    </subcellularLocation>
</comment>
<evidence type="ECO:0000256" key="5">
    <source>
        <dbReference type="ARBA" id="ARBA00022454"/>
    </source>
</evidence>
<evidence type="ECO:0000256" key="16">
    <source>
        <dbReference type="PIRNR" id="PIRNR037104"/>
    </source>
</evidence>
<keyword evidence="5 16" id="KW-0158">Chromosome</keyword>
<dbReference type="SMART" id="SM01291">
    <property type="entry name" value="N-SET"/>
    <property type="match status" value="1"/>
</dbReference>
<keyword evidence="6 16" id="KW-0489">Methyltransferase</keyword>
<dbReference type="InterPro" id="IPR046341">
    <property type="entry name" value="SET_dom_sf"/>
</dbReference>
<evidence type="ECO:0000313" key="21">
    <source>
        <dbReference type="Proteomes" id="UP000748025"/>
    </source>
</evidence>
<evidence type="ECO:0000256" key="1">
    <source>
        <dbReference type="ARBA" id="ARBA00004123"/>
    </source>
</evidence>
<dbReference type="InterPro" id="IPR044570">
    <property type="entry name" value="Set1-like"/>
</dbReference>
<evidence type="ECO:0000256" key="11">
    <source>
        <dbReference type="ARBA" id="ARBA00044492"/>
    </source>
</evidence>
<evidence type="ECO:0000256" key="2">
    <source>
        <dbReference type="ARBA" id="ARBA00004286"/>
    </source>
</evidence>
<dbReference type="EMBL" id="SRPW01000802">
    <property type="protein sequence ID" value="KAG6011981.1"/>
    <property type="molecule type" value="Genomic_DNA"/>
</dbReference>
<dbReference type="CDD" id="cd20072">
    <property type="entry name" value="SET_SET1"/>
    <property type="match status" value="1"/>
</dbReference>
<proteinExistence type="predicted"/>
<comment type="function">
    <text evidence="16">Catalytic component of the COMPASS (Set1C) complex that specifically mono-, di- and trimethylates histone H3 to form H3K4me1/2/3. COMPASS recognizes ubiquitinated H2B on one face of the nucleosome which stimulates the methylation of H3 on the opposing face.</text>
</comment>
<dbReference type="SUPFAM" id="SSF82199">
    <property type="entry name" value="SET domain"/>
    <property type="match status" value="1"/>
</dbReference>
<feature type="region of interest" description="Disordered" evidence="17">
    <location>
        <begin position="758"/>
        <end position="819"/>
    </location>
</feature>
<evidence type="ECO:0000256" key="6">
    <source>
        <dbReference type="ARBA" id="ARBA00022603"/>
    </source>
</evidence>
<dbReference type="OrthoDB" id="308383at2759"/>
<evidence type="ECO:0000256" key="3">
    <source>
        <dbReference type="ARBA" id="ARBA00012182"/>
    </source>
</evidence>
<feature type="compositionally biased region" description="Polar residues" evidence="17">
    <location>
        <begin position="447"/>
        <end position="463"/>
    </location>
</feature>
<dbReference type="GO" id="GO:0005694">
    <property type="term" value="C:chromosome"/>
    <property type="evidence" value="ECO:0007669"/>
    <property type="project" value="UniProtKB-SubCell"/>
</dbReference>
<keyword evidence="7 16" id="KW-0808">Transferase</keyword>
<feature type="domain" description="SET" evidence="18">
    <location>
        <begin position="1147"/>
        <end position="1264"/>
    </location>
</feature>
<dbReference type="PANTHER" id="PTHR45814">
    <property type="entry name" value="HISTONE-LYSINE N-METHYLTRANSFERASE SETD1"/>
    <property type="match status" value="1"/>
</dbReference>
<name>A0A9P7NBG2_9HYPO</name>
<dbReference type="InterPro" id="IPR024636">
    <property type="entry name" value="SET_assoc"/>
</dbReference>
<comment type="catalytic activity">
    <reaction evidence="15">
        <text>N(6),N(6)-dimethyl-L-lysyl(4)-[histone H3] + S-adenosyl-L-methionine = N(6),N(6),N(6)-trimethyl-L-lysyl(4)-[histone H3] + S-adenosyl-L-homocysteine + H(+)</text>
        <dbReference type="Rhea" id="RHEA:60272"/>
        <dbReference type="Rhea" id="RHEA-COMP:15537"/>
        <dbReference type="Rhea" id="RHEA-COMP:15540"/>
        <dbReference type="ChEBI" id="CHEBI:15378"/>
        <dbReference type="ChEBI" id="CHEBI:57856"/>
        <dbReference type="ChEBI" id="CHEBI:59789"/>
        <dbReference type="ChEBI" id="CHEBI:61961"/>
        <dbReference type="ChEBI" id="CHEBI:61976"/>
    </reaction>
</comment>
<dbReference type="Pfam" id="PF11764">
    <property type="entry name" value="N-SET"/>
    <property type="match status" value="1"/>
</dbReference>
<feature type="compositionally biased region" description="Basic residues" evidence="17">
    <location>
        <begin position="889"/>
        <end position="904"/>
    </location>
</feature>
<dbReference type="PROSITE" id="PS50280">
    <property type="entry name" value="SET"/>
    <property type="match status" value="1"/>
</dbReference>
<dbReference type="EC" id="2.1.1.354" evidence="3 16"/>
<dbReference type="GO" id="GO:0048188">
    <property type="term" value="C:Set1C/COMPASS complex"/>
    <property type="evidence" value="ECO:0007669"/>
    <property type="project" value="InterPro"/>
</dbReference>
<comment type="caution">
    <text evidence="20">The sequence shown here is derived from an EMBL/GenBank/DDBJ whole genome shotgun (WGS) entry which is preliminary data.</text>
</comment>
<evidence type="ECO:0000313" key="20">
    <source>
        <dbReference type="EMBL" id="KAG6011981.1"/>
    </source>
</evidence>
<dbReference type="GO" id="GO:0140999">
    <property type="term" value="F:histone H3K4 trimethyltransferase activity"/>
    <property type="evidence" value="ECO:0007669"/>
    <property type="project" value="UniProtKB-EC"/>
</dbReference>
<evidence type="ECO:0000256" key="12">
    <source>
        <dbReference type="ARBA" id="ARBA00044515"/>
    </source>
</evidence>
<dbReference type="PIRSF" id="PIRSF037104">
    <property type="entry name" value="Histone_H3-K4_mtfrase_Set1_fun"/>
    <property type="match status" value="1"/>
</dbReference>
<dbReference type="PANTHER" id="PTHR45814:SF2">
    <property type="entry name" value="HISTONE-LYSINE N-METHYLTRANSFERASE SETD1"/>
    <property type="match status" value="1"/>
</dbReference>
<comment type="subunit">
    <text evidence="12">Component of the Set1C/COMPASS complex.</text>
</comment>
<dbReference type="SMART" id="SM00317">
    <property type="entry name" value="SET"/>
    <property type="match status" value="1"/>
</dbReference>
<protein>
    <recommendedName>
        <fullName evidence="4 16">Histone-lysine N-methyltransferase, H3 lysine-4 specific</fullName>
        <ecNumber evidence="3 16">2.1.1.354</ecNumber>
    </recommendedName>
</protein>
<keyword evidence="21" id="KW-1185">Reference proteome</keyword>
<evidence type="ECO:0000256" key="4">
    <source>
        <dbReference type="ARBA" id="ARBA00015839"/>
    </source>
</evidence>
<accession>A0A9P7NBG2</accession>
<feature type="compositionally biased region" description="Basic and acidic residues" evidence="17">
    <location>
        <begin position="905"/>
        <end position="921"/>
    </location>
</feature>
<feature type="domain" description="Post-SET" evidence="19">
    <location>
        <begin position="1273"/>
        <end position="1289"/>
    </location>
</feature>
<reference evidence="20" key="1">
    <citation type="journal article" date="2020" name="bioRxiv">
        <title>Whole genome comparisons of ergot fungi reveals the divergence and evolution of species within the genus Claviceps are the result of varying mechanisms driving genome evolution and host range expansion.</title>
        <authorList>
            <person name="Wyka S.A."/>
            <person name="Mondo S.J."/>
            <person name="Liu M."/>
            <person name="Dettman J."/>
            <person name="Nalam V."/>
            <person name="Broders K.D."/>
        </authorList>
    </citation>
    <scope>NUCLEOTIDE SEQUENCE</scope>
    <source>
        <strain evidence="20">CCC 602</strain>
    </source>
</reference>
<evidence type="ECO:0000256" key="17">
    <source>
        <dbReference type="SAM" id="MobiDB-lite"/>
    </source>
</evidence>
<dbReference type="Proteomes" id="UP000748025">
    <property type="component" value="Unassembled WGS sequence"/>
</dbReference>
<comment type="function">
    <text evidence="11">Catalytic component of the COMPASS (Set1C) complex that specifically mono-, di- and trimethylates histone H3 to form H3K4me1/2/3. Binds RNAs which might negatively affect its histone methyltransferase activity. COMPASS recognizes ubiquitinated H2B on one face of the nucleosome which stimulates the methylation of H3 on the opposing face.</text>
</comment>
<comment type="catalytic activity">
    <reaction evidence="14">
        <text>N(6)-methyl-L-lysyl(4)-[histone H3] + S-adenosyl-L-methionine = N(6),N(6)-dimethyl-L-lysyl(4)-[histone H3] + S-adenosyl-L-homocysteine + H(+)</text>
        <dbReference type="Rhea" id="RHEA:60268"/>
        <dbReference type="Rhea" id="RHEA-COMP:15540"/>
        <dbReference type="Rhea" id="RHEA-COMP:15543"/>
        <dbReference type="ChEBI" id="CHEBI:15378"/>
        <dbReference type="ChEBI" id="CHEBI:57856"/>
        <dbReference type="ChEBI" id="CHEBI:59789"/>
        <dbReference type="ChEBI" id="CHEBI:61929"/>
        <dbReference type="ChEBI" id="CHEBI:61976"/>
    </reaction>
</comment>
<evidence type="ECO:0000259" key="18">
    <source>
        <dbReference type="PROSITE" id="PS50280"/>
    </source>
</evidence>
<feature type="compositionally biased region" description="Low complexity" evidence="17">
    <location>
        <begin position="92"/>
        <end position="111"/>
    </location>
</feature>
<dbReference type="Pfam" id="PF11767">
    <property type="entry name" value="SET_assoc"/>
    <property type="match status" value="1"/>
</dbReference>
<dbReference type="InterPro" id="IPR001214">
    <property type="entry name" value="SET_dom"/>
</dbReference>
<evidence type="ECO:0000256" key="9">
    <source>
        <dbReference type="ARBA" id="ARBA00022853"/>
    </source>
</evidence>
<comment type="subunit">
    <text evidence="16">Component of the COMPASS (Set1C) complex.</text>
</comment>
<dbReference type="SMART" id="SM00508">
    <property type="entry name" value="PostSET"/>
    <property type="match status" value="1"/>
</dbReference>
<feature type="region of interest" description="Disordered" evidence="17">
    <location>
        <begin position="1"/>
        <end position="194"/>
    </location>
</feature>
<evidence type="ECO:0000256" key="13">
    <source>
        <dbReference type="ARBA" id="ARBA00047571"/>
    </source>
</evidence>
<feature type="region of interest" description="Disordered" evidence="17">
    <location>
        <begin position="855"/>
        <end position="941"/>
    </location>
</feature>
<evidence type="ECO:0000259" key="19">
    <source>
        <dbReference type="PROSITE" id="PS50868"/>
    </source>
</evidence>
<feature type="region of interest" description="Disordered" evidence="17">
    <location>
        <begin position="680"/>
        <end position="706"/>
    </location>
</feature>
<feature type="region of interest" description="Disordered" evidence="17">
    <location>
        <begin position="384"/>
        <end position="463"/>
    </location>
</feature>
<feature type="region of interest" description="Disordered" evidence="17">
    <location>
        <begin position="1069"/>
        <end position="1092"/>
    </location>
</feature>
<dbReference type="InterPro" id="IPR003616">
    <property type="entry name" value="Post-SET_dom"/>
</dbReference>
<sequence>MTRPPPGVSFAQFFPNAPKVRAEAAQSRTTATDRERSRRNSLAGDSEREPFTGALDASSTAAFTRPSQSNLSSDGPHSQTDDHDTPLGDIPSTVGSASSHTSSASSIFSSSRKQNTASSLSHVSATTTPLALRDSSSYSPVPPPYLKTDMPPSFTSDNGPGRPHHVVSVTQSHNGTNLSMQHIDRPPARDLFPSVKGKKCTYDPVLDRVRNKGVSNSAKPVYKEFGLDDDAPPIDPRLQKAGGRLGYINTDYYLPKARLRPAPENLKPYPYDPKTSIGPGPPTQILVTRYNPLIPFNKITAVFATFGEIAESSNKMHPDTGSYLGFATIRYRDSKRSGRPPITAIDAARRAVRTRGIKIDADIVKVDYDPEGRKSRLMLEEHLNKERQKQLKEQEARDQAANKAPPTGPKLVSSAAPFARYPPVAPKGSTAPIPPVPGHRQIPAPATGTTPSQPIAASSSRSQAAVESQNIAAQLSNDPYIFIASEDVPVLPSIVPHMRKRLKNYGFEEIRLDRTGFYIVFRNSFTGKSEAERCYRAVNHTEFFNYDMTMQLCLPRPPRGPETDRKRSPPPQRERSRNRERDRERVRDRGTDHDQGTAERRRLEEAKRRRREEEADLEEEKKQRAKNFDPVFEAVEAVRREMTEHLIRHIRTQVAAPCLSEFLDPANHAAKRRKLNLDQVNEDEDEESNNSLGIRTPNSGADPIERRTGRLEPKALPRIRKTKATGHRTTFVDPFSRKRQSVARPAFRSLHHRLKNFDSDFESDDDTDTRALVARDTEEPESRPRSRMSTDDEFIPWGPRDDDSMTESSVALADRPLSKKRKPELALDITLKRQKKSDGESLGVKINTVDSDTDRLQASDDIGPDLGFVGEDESGVSRSETPVPPQILKRAKKKPVKAKKKTKKQLLEEREALKKQQKADADGDEESFVKDTAPPNKVEEGPIPQAAEAWIEKYDERLFSKDPLIPALVLPDGFRPDIHSLQNLALGVQDRPDLSKLQQKFEVGDIGHPELWLWKRNRIRELNRASKSLDRPVQIEGYYVPNSTGCARTEGVKKILNSEKSKYLPHHIKVQKAREEREARSKKNGKDMSAAAASEAAKLAAEKIAKGNSRANRATNRRYVADLNDQKKTLGQDSDVFKFNQLKKRKKPVKFARSAIHNWGLYAMENINKDDMIIEYVGEEVRQQIAEIREKRYLKSGIGSSYLFRIDDDTVVDATKKGGIARFINHSCMPNCTAKIIKVEGSKRIVIYALRDIALNEELTYDYKFEREIGSLDRIPCLCGTTACKGFLN</sequence>
<dbReference type="Gene3D" id="2.170.270.10">
    <property type="entry name" value="SET domain"/>
    <property type="match status" value="1"/>
</dbReference>
<evidence type="ECO:0000256" key="8">
    <source>
        <dbReference type="ARBA" id="ARBA00022691"/>
    </source>
</evidence>
<evidence type="ECO:0000256" key="10">
    <source>
        <dbReference type="ARBA" id="ARBA00023242"/>
    </source>
</evidence>
<keyword evidence="8 16" id="KW-0949">S-adenosyl-L-methionine</keyword>
<feature type="compositionally biased region" description="Polar residues" evidence="17">
    <location>
        <begin position="168"/>
        <end position="180"/>
    </location>
</feature>
<evidence type="ECO:0000256" key="7">
    <source>
        <dbReference type="ARBA" id="ARBA00022679"/>
    </source>
</evidence>
<feature type="compositionally biased region" description="Basic and acidic residues" evidence="17">
    <location>
        <begin position="773"/>
        <end position="790"/>
    </location>
</feature>
<evidence type="ECO:0000256" key="15">
    <source>
        <dbReference type="ARBA" id="ARBA00049129"/>
    </source>
</evidence>
<feature type="compositionally biased region" description="Basic and acidic residues" evidence="17">
    <location>
        <begin position="384"/>
        <end position="400"/>
    </location>
</feature>
<dbReference type="InterPro" id="IPR012677">
    <property type="entry name" value="Nucleotide-bd_a/b_plait_sf"/>
</dbReference>
<evidence type="ECO:0000256" key="14">
    <source>
        <dbReference type="ARBA" id="ARBA00047583"/>
    </source>
</evidence>
<feature type="region of interest" description="Disordered" evidence="17">
    <location>
        <begin position="554"/>
        <end position="623"/>
    </location>
</feature>